<dbReference type="AlphaFoldDB" id="A0A8W8JUE8"/>
<keyword evidence="2" id="KW-1185">Reference proteome</keyword>
<dbReference type="EnsemblMetazoa" id="G21094.1">
    <property type="protein sequence ID" value="G21094.1:cds"/>
    <property type="gene ID" value="G21094"/>
</dbReference>
<sequence>MRLLQYIALFSIRFPYIKPCCYPSVFEVTKKSTIIAEENSINQEKLYYSAEIGKVAEVRTNELGQTERKIYDRATKKRYVITDENVCDVTDLYESIQKSCMPPSAVFIGSTVLDNNNLTVNNYYVNISHENSLIDINLMTIYKGRGLLCSEKCY</sequence>
<proteinExistence type="predicted"/>
<reference evidence="1" key="1">
    <citation type="submission" date="2022-08" db="UniProtKB">
        <authorList>
            <consortium name="EnsemblMetazoa"/>
        </authorList>
    </citation>
    <scope>IDENTIFICATION</scope>
    <source>
        <strain evidence="1">05x7-T-G4-1.051#20</strain>
    </source>
</reference>
<protein>
    <submittedName>
        <fullName evidence="1">Uncharacterized protein</fullName>
    </submittedName>
</protein>
<organism evidence="1 2">
    <name type="scientific">Magallana gigas</name>
    <name type="common">Pacific oyster</name>
    <name type="synonym">Crassostrea gigas</name>
    <dbReference type="NCBI Taxonomy" id="29159"/>
    <lineage>
        <taxon>Eukaryota</taxon>
        <taxon>Metazoa</taxon>
        <taxon>Spiralia</taxon>
        <taxon>Lophotrochozoa</taxon>
        <taxon>Mollusca</taxon>
        <taxon>Bivalvia</taxon>
        <taxon>Autobranchia</taxon>
        <taxon>Pteriomorphia</taxon>
        <taxon>Ostreida</taxon>
        <taxon>Ostreoidea</taxon>
        <taxon>Ostreidae</taxon>
        <taxon>Magallana</taxon>
    </lineage>
</organism>
<evidence type="ECO:0000313" key="2">
    <source>
        <dbReference type="Proteomes" id="UP000005408"/>
    </source>
</evidence>
<name>A0A8W8JUE8_MAGGI</name>
<evidence type="ECO:0000313" key="1">
    <source>
        <dbReference type="EnsemblMetazoa" id="G21094.1:cds"/>
    </source>
</evidence>
<dbReference type="Proteomes" id="UP000005408">
    <property type="component" value="Unassembled WGS sequence"/>
</dbReference>
<accession>A0A8W8JUE8</accession>